<accession>A0A1F6GLU0</accession>
<dbReference type="AlphaFoldDB" id="A0A1F6GLU0"/>
<dbReference type="InterPro" id="IPR031107">
    <property type="entry name" value="Small_HSP"/>
</dbReference>
<dbReference type="InterPro" id="IPR008978">
    <property type="entry name" value="HSP20-like_chaperone"/>
</dbReference>
<feature type="domain" description="SHSP" evidence="3">
    <location>
        <begin position="3"/>
        <end position="113"/>
    </location>
</feature>
<gene>
    <name evidence="4" type="ORF">A2557_09685</name>
</gene>
<evidence type="ECO:0000256" key="2">
    <source>
        <dbReference type="RuleBase" id="RU003616"/>
    </source>
</evidence>
<proteinExistence type="inferred from homology"/>
<evidence type="ECO:0000259" key="3">
    <source>
        <dbReference type="PROSITE" id="PS01031"/>
    </source>
</evidence>
<dbReference type="InterPro" id="IPR002068">
    <property type="entry name" value="A-crystallin/Hsp20_dom"/>
</dbReference>
<dbReference type="CDD" id="cd06464">
    <property type="entry name" value="ACD_sHsps-like"/>
    <property type="match status" value="1"/>
</dbReference>
<dbReference type="Pfam" id="PF00011">
    <property type="entry name" value="HSP20"/>
    <property type="match status" value="1"/>
</dbReference>
<reference evidence="4 5" key="1">
    <citation type="journal article" date="2016" name="Nat. Commun.">
        <title>Thousands of microbial genomes shed light on interconnected biogeochemical processes in an aquifer system.</title>
        <authorList>
            <person name="Anantharaman K."/>
            <person name="Brown C.T."/>
            <person name="Hug L.A."/>
            <person name="Sharon I."/>
            <person name="Castelle C.J."/>
            <person name="Probst A.J."/>
            <person name="Thomas B.C."/>
            <person name="Singh A."/>
            <person name="Wilkins M.J."/>
            <person name="Karaoz U."/>
            <person name="Brodie E.L."/>
            <person name="Williams K.H."/>
            <person name="Hubbard S.S."/>
            <person name="Banfield J.F."/>
        </authorList>
    </citation>
    <scope>NUCLEOTIDE SEQUENCE [LARGE SCALE GENOMIC DNA]</scope>
</reference>
<comment type="caution">
    <text evidence="4">The sequence shown here is derived from an EMBL/GenBank/DDBJ whole genome shotgun (WGS) entry which is preliminary data.</text>
</comment>
<name>A0A1F6GLU0_9PROT</name>
<evidence type="ECO:0000256" key="1">
    <source>
        <dbReference type="PROSITE-ProRule" id="PRU00285"/>
    </source>
</evidence>
<protein>
    <recommendedName>
        <fullName evidence="3">SHSP domain-containing protein</fullName>
    </recommendedName>
</protein>
<dbReference type="Gene3D" id="2.60.40.790">
    <property type="match status" value="1"/>
</dbReference>
<dbReference type="Proteomes" id="UP000177583">
    <property type="component" value="Unassembled WGS sequence"/>
</dbReference>
<dbReference type="EMBL" id="MFNF01000061">
    <property type="protein sequence ID" value="OGG99091.1"/>
    <property type="molecule type" value="Genomic_DNA"/>
</dbReference>
<dbReference type="PANTHER" id="PTHR11527">
    <property type="entry name" value="HEAT-SHOCK PROTEIN 20 FAMILY MEMBER"/>
    <property type="match status" value="1"/>
</dbReference>
<dbReference type="PROSITE" id="PS01031">
    <property type="entry name" value="SHSP"/>
    <property type="match status" value="1"/>
</dbReference>
<comment type="similarity">
    <text evidence="1 2">Belongs to the small heat shock protein (HSP20) family.</text>
</comment>
<sequence length="113" mass="13024">MRAESLRYYQPLADILETDQALLVTLDMAGVTKDRVEVSLEKNQLTIEGRIDTQRYESLKAVYAEYNIGHYRRTFLLSQEIDREGIQATLNDGVLQLTLPKRAEEQARKVTVH</sequence>
<evidence type="ECO:0000313" key="5">
    <source>
        <dbReference type="Proteomes" id="UP000177583"/>
    </source>
</evidence>
<dbReference type="SUPFAM" id="SSF49764">
    <property type="entry name" value="HSP20-like chaperones"/>
    <property type="match status" value="1"/>
</dbReference>
<evidence type="ECO:0000313" key="4">
    <source>
        <dbReference type="EMBL" id="OGG99091.1"/>
    </source>
</evidence>
<organism evidence="4 5">
    <name type="scientific">Candidatus Lambdaproteobacteria bacterium RIFOXYD2_FULL_56_26</name>
    <dbReference type="NCBI Taxonomy" id="1817773"/>
    <lineage>
        <taxon>Bacteria</taxon>
        <taxon>Pseudomonadati</taxon>
        <taxon>Pseudomonadota</taxon>
        <taxon>Candidatus Lambdaproteobacteria</taxon>
    </lineage>
</organism>